<dbReference type="EMBL" id="JACMSC010000007">
    <property type="protein sequence ID" value="KAG6513505.1"/>
    <property type="molecule type" value="Genomic_DNA"/>
</dbReference>
<gene>
    <name evidence="2" type="ORF">ZIOFF_023835</name>
</gene>
<dbReference type="GO" id="GO:0015994">
    <property type="term" value="P:chlorophyll metabolic process"/>
    <property type="evidence" value="ECO:0007669"/>
    <property type="project" value="TreeGrafter"/>
</dbReference>
<keyword evidence="3" id="KW-1185">Reference proteome</keyword>
<dbReference type="InterPro" id="IPR000073">
    <property type="entry name" value="AB_hydrolase_1"/>
</dbReference>
<dbReference type="GO" id="GO:0009507">
    <property type="term" value="C:chloroplast"/>
    <property type="evidence" value="ECO:0007669"/>
    <property type="project" value="TreeGrafter"/>
</dbReference>
<dbReference type="AlphaFoldDB" id="A0A8J5GT60"/>
<feature type="domain" description="AB hydrolase-1" evidence="1">
    <location>
        <begin position="99"/>
        <end position="355"/>
    </location>
</feature>
<comment type="caution">
    <text evidence="2">The sequence shown here is derived from an EMBL/GenBank/DDBJ whole genome shotgun (WGS) entry which is preliminary data.</text>
</comment>
<dbReference type="Pfam" id="PF12697">
    <property type="entry name" value="Abhydrolase_6"/>
    <property type="match status" value="1"/>
</dbReference>
<proteinExistence type="predicted"/>
<evidence type="ECO:0000259" key="1">
    <source>
        <dbReference type="Pfam" id="PF12697"/>
    </source>
</evidence>
<evidence type="ECO:0000313" key="3">
    <source>
        <dbReference type="Proteomes" id="UP000734854"/>
    </source>
</evidence>
<accession>A0A8J5GT60</accession>
<organism evidence="2 3">
    <name type="scientific">Zingiber officinale</name>
    <name type="common">Ginger</name>
    <name type="synonym">Amomum zingiber</name>
    <dbReference type="NCBI Taxonomy" id="94328"/>
    <lineage>
        <taxon>Eukaryota</taxon>
        <taxon>Viridiplantae</taxon>
        <taxon>Streptophyta</taxon>
        <taxon>Embryophyta</taxon>
        <taxon>Tracheophyta</taxon>
        <taxon>Spermatophyta</taxon>
        <taxon>Magnoliopsida</taxon>
        <taxon>Liliopsida</taxon>
        <taxon>Zingiberales</taxon>
        <taxon>Zingiberaceae</taxon>
        <taxon>Zingiber</taxon>
    </lineage>
</organism>
<protein>
    <recommendedName>
        <fullName evidence="1">AB hydrolase-1 domain-containing protein</fullName>
    </recommendedName>
</protein>
<dbReference type="PANTHER" id="PTHR46438:SF7">
    <property type="entry name" value="ALPHA_BETA-HYDROLASES SUPERFAMILY PROTEIN"/>
    <property type="match status" value="1"/>
</dbReference>
<evidence type="ECO:0000313" key="2">
    <source>
        <dbReference type="EMBL" id="KAG6513505.1"/>
    </source>
</evidence>
<sequence>MALALLPTLSSSFSPPSSPYIHRLPPFTASSPASFHIATSRGSLSRSRPLEAVSGSGAGLVAAPAGGSGDPKEVLGSCATWKWKEFDVNYLVRGAGPPLLLIHGFGASIGHWRRNIGVLSENYTVYALDLLGFGASEKPPGFSYTMEGWAQLILDFLDDIVQKPTVLVGNSVGSLACVIAASESTGGLVRGLVLLNCAGGMNNKAIVDDWRIKLILPLLWLFDFLLNQRPIASALFDRVKQRETLKNILLSVYGNKAAVDAELIEIIKGPADDVGALDAFVSIITGPPGPNPVSLMPKLSIPVLVLWGDQDPFTPLDGPVGKYFSSLPKELPNVQLIVLPKVGHCPHDDRPDLVHEKLLPWLASLPC</sequence>
<dbReference type="Proteomes" id="UP000734854">
    <property type="component" value="Unassembled WGS sequence"/>
</dbReference>
<name>A0A8J5GT60_ZINOF</name>
<reference evidence="2 3" key="1">
    <citation type="submission" date="2020-08" db="EMBL/GenBank/DDBJ databases">
        <title>Plant Genome Project.</title>
        <authorList>
            <person name="Zhang R.-G."/>
        </authorList>
    </citation>
    <scope>NUCLEOTIDE SEQUENCE [LARGE SCALE GENOMIC DNA]</scope>
    <source>
        <tissue evidence="2">Rhizome</tissue>
    </source>
</reference>
<dbReference type="PANTHER" id="PTHR46438">
    <property type="entry name" value="ALPHA/BETA-HYDROLASES SUPERFAMILY PROTEIN"/>
    <property type="match status" value="1"/>
</dbReference>
<dbReference type="OrthoDB" id="408373at2759"/>
<dbReference type="GO" id="GO:0047746">
    <property type="term" value="F:chlorophyllase activity"/>
    <property type="evidence" value="ECO:0007669"/>
    <property type="project" value="TreeGrafter"/>
</dbReference>
<dbReference type="FunFam" id="3.40.50.1820:FF:000174">
    <property type="entry name" value="Predicted protein"/>
    <property type="match status" value="1"/>
</dbReference>